<dbReference type="EMBL" id="BAAASZ010000018">
    <property type="protein sequence ID" value="GAA2439133.1"/>
    <property type="molecule type" value="Genomic_DNA"/>
</dbReference>
<reference evidence="2 3" key="1">
    <citation type="journal article" date="2019" name="Int. J. Syst. Evol. Microbiol.">
        <title>The Global Catalogue of Microorganisms (GCM) 10K type strain sequencing project: providing services to taxonomists for standard genome sequencing and annotation.</title>
        <authorList>
            <consortium name="The Broad Institute Genomics Platform"/>
            <consortium name="The Broad Institute Genome Sequencing Center for Infectious Disease"/>
            <person name="Wu L."/>
            <person name="Ma J."/>
        </authorList>
    </citation>
    <scope>NUCLEOTIDE SEQUENCE [LARGE SCALE GENOMIC DNA]</scope>
    <source>
        <strain evidence="2 3">JCM 6305</strain>
    </source>
</reference>
<proteinExistence type="predicted"/>
<evidence type="ECO:0000313" key="3">
    <source>
        <dbReference type="Proteomes" id="UP001501638"/>
    </source>
</evidence>
<dbReference type="RefSeq" id="WP_344322163.1">
    <property type="nucleotide sequence ID" value="NZ_BAAASZ010000018.1"/>
</dbReference>
<gene>
    <name evidence="2" type="ORF">GCM10010405_23090</name>
</gene>
<feature type="region of interest" description="Disordered" evidence="1">
    <location>
        <begin position="81"/>
        <end position="101"/>
    </location>
</feature>
<accession>A0ABN3JVB6</accession>
<sequence length="101" mass="10911">MTPNRRRPREFGRGRGHGELIGKITGGQWALLEMPAEADRAAETVRRIRVPVGGAVEAVRVLEWAGLCRTIPAEEMLRAGASRPTGARAARITPEGLDALT</sequence>
<evidence type="ECO:0000256" key="1">
    <source>
        <dbReference type="SAM" id="MobiDB-lite"/>
    </source>
</evidence>
<evidence type="ECO:0000313" key="2">
    <source>
        <dbReference type="EMBL" id="GAA2439133.1"/>
    </source>
</evidence>
<dbReference type="Proteomes" id="UP001501638">
    <property type="component" value="Unassembled WGS sequence"/>
</dbReference>
<organism evidence="2 3">
    <name type="scientific">Streptomyces macrosporus</name>
    <dbReference type="NCBI Taxonomy" id="44032"/>
    <lineage>
        <taxon>Bacteria</taxon>
        <taxon>Bacillati</taxon>
        <taxon>Actinomycetota</taxon>
        <taxon>Actinomycetes</taxon>
        <taxon>Kitasatosporales</taxon>
        <taxon>Streptomycetaceae</taxon>
        <taxon>Streptomyces</taxon>
    </lineage>
</organism>
<name>A0ABN3JVB6_9ACTN</name>
<keyword evidence="3" id="KW-1185">Reference proteome</keyword>
<comment type="caution">
    <text evidence="2">The sequence shown here is derived from an EMBL/GenBank/DDBJ whole genome shotgun (WGS) entry which is preliminary data.</text>
</comment>
<protein>
    <submittedName>
        <fullName evidence="2">Uncharacterized protein</fullName>
    </submittedName>
</protein>